<dbReference type="InterPro" id="IPR047111">
    <property type="entry name" value="YbaP-like"/>
</dbReference>
<dbReference type="CDD" id="cd14789">
    <property type="entry name" value="Tiki"/>
    <property type="match status" value="1"/>
</dbReference>
<proteinExistence type="predicted"/>
<name>A0A840DZ37_9BACT</name>
<keyword evidence="3" id="KW-1185">Reference proteome</keyword>
<reference evidence="2 3" key="1">
    <citation type="submission" date="2020-08" db="EMBL/GenBank/DDBJ databases">
        <title>Genomic Encyclopedia of Type Strains, Phase IV (KMG-IV): sequencing the most valuable type-strain genomes for metagenomic binning, comparative biology and taxonomic classification.</title>
        <authorList>
            <person name="Goeker M."/>
        </authorList>
    </citation>
    <scope>NUCLEOTIDE SEQUENCE [LARGE SCALE GENOMIC DNA]</scope>
    <source>
        <strain evidence="2 3">DSM 105137</strain>
    </source>
</reference>
<feature type="signal peptide" evidence="1">
    <location>
        <begin position="1"/>
        <end position="19"/>
    </location>
</feature>
<dbReference type="PANTHER" id="PTHR40590:SF1">
    <property type="entry name" value="CYTOPLASMIC PROTEIN"/>
    <property type="match status" value="1"/>
</dbReference>
<keyword evidence="1" id="KW-0732">Signal</keyword>
<dbReference type="Proteomes" id="UP000576209">
    <property type="component" value="Unassembled WGS sequence"/>
</dbReference>
<comment type="caution">
    <text evidence="2">The sequence shown here is derived from an EMBL/GenBank/DDBJ whole genome shotgun (WGS) entry which is preliminary data.</text>
</comment>
<dbReference type="RefSeq" id="WP_183494779.1">
    <property type="nucleotide sequence ID" value="NZ_JACIFF010000002.1"/>
</dbReference>
<evidence type="ECO:0008006" key="4">
    <source>
        <dbReference type="Google" id="ProtNLM"/>
    </source>
</evidence>
<organism evidence="2 3">
    <name type="scientific">Neolewinella aquimaris</name>
    <dbReference type="NCBI Taxonomy" id="1835722"/>
    <lineage>
        <taxon>Bacteria</taxon>
        <taxon>Pseudomonadati</taxon>
        <taxon>Bacteroidota</taxon>
        <taxon>Saprospiria</taxon>
        <taxon>Saprospirales</taxon>
        <taxon>Lewinellaceae</taxon>
        <taxon>Neolewinella</taxon>
    </lineage>
</organism>
<gene>
    <name evidence="2" type="ORF">GGR28_001147</name>
</gene>
<sequence>MHIRRFTLAFLIVATFAAASRLTAQRTATTATAAFQIPTVNDTSLLWRITGEGIERPSYLFGTIHLIPSDDYFLEPSVVGAINDTDEVLFEIDPREMQNPAAMMGLMGKINMRGDTSLEDLLTPARYDSVSTYFAATGLPMFMLNRMKPMFLSAMVGQDMSGGGPFGGAGGNGMQSYEFELSEIAETAGRPISGLETMDFQLSLFDSIPYSVQADMLYKAVASETGDEMKTGDSDLERMVAMYKRRAVAEMSQLITDESAGYGNFEELLVVRRNEKWVPTIIDRLAATPSTYAVGAGHLGGAHGVIALLRANGYTVEPVY</sequence>
<feature type="chain" id="PRO_5032634893" description="TraB/GumN family protein" evidence="1">
    <location>
        <begin position="20"/>
        <end position="320"/>
    </location>
</feature>
<evidence type="ECO:0000256" key="1">
    <source>
        <dbReference type="SAM" id="SignalP"/>
    </source>
</evidence>
<accession>A0A840DZ37</accession>
<dbReference type="InterPro" id="IPR002816">
    <property type="entry name" value="TraB/PrgY/GumN_fam"/>
</dbReference>
<dbReference type="PANTHER" id="PTHR40590">
    <property type="entry name" value="CYTOPLASMIC PROTEIN-RELATED"/>
    <property type="match status" value="1"/>
</dbReference>
<protein>
    <recommendedName>
        <fullName evidence="4">TraB/GumN family protein</fullName>
    </recommendedName>
</protein>
<dbReference type="AlphaFoldDB" id="A0A840DZ37"/>
<dbReference type="Pfam" id="PF01963">
    <property type="entry name" value="TraB_PrgY_gumN"/>
    <property type="match status" value="1"/>
</dbReference>
<evidence type="ECO:0000313" key="2">
    <source>
        <dbReference type="EMBL" id="MBB4078534.1"/>
    </source>
</evidence>
<evidence type="ECO:0000313" key="3">
    <source>
        <dbReference type="Proteomes" id="UP000576209"/>
    </source>
</evidence>
<dbReference type="EMBL" id="JACIFF010000002">
    <property type="protein sequence ID" value="MBB4078534.1"/>
    <property type="molecule type" value="Genomic_DNA"/>
</dbReference>